<accession>A0AAD5Z7J5</accession>
<evidence type="ECO:0000256" key="2">
    <source>
        <dbReference type="ARBA" id="ARBA00022679"/>
    </source>
</evidence>
<dbReference type="PROSITE" id="PS50011">
    <property type="entry name" value="PROTEIN_KINASE_DOM"/>
    <property type="match status" value="1"/>
</dbReference>
<evidence type="ECO:0000256" key="5">
    <source>
        <dbReference type="ARBA" id="ARBA00022840"/>
    </source>
</evidence>
<gene>
    <name evidence="9" type="ORF">LUZ61_017526</name>
</gene>
<keyword evidence="7" id="KW-1133">Transmembrane helix</keyword>
<keyword evidence="7" id="KW-0812">Transmembrane</keyword>
<feature type="compositionally biased region" description="Polar residues" evidence="6">
    <location>
        <begin position="15"/>
        <end position="24"/>
    </location>
</feature>
<evidence type="ECO:0000313" key="10">
    <source>
        <dbReference type="Proteomes" id="UP001210211"/>
    </source>
</evidence>
<reference evidence="9 10" key="1">
    <citation type="journal article" date="2022" name="Cell">
        <title>Repeat-based holocentromeres influence genome architecture and karyotype evolution.</title>
        <authorList>
            <person name="Hofstatter P.G."/>
            <person name="Thangavel G."/>
            <person name="Lux T."/>
            <person name="Neumann P."/>
            <person name="Vondrak T."/>
            <person name="Novak P."/>
            <person name="Zhang M."/>
            <person name="Costa L."/>
            <person name="Castellani M."/>
            <person name="Scott A."/>
            <person name="Toegelov H."/>
            <person name="Fuchs J."/>
            <person name="Mata-Sucre Y."/>
            <person name="Dias Y."/>
            <person name="Vanzela A.L.L."/>
            <person name="Huettel B."/>
            <person name="Almeida C.C.S."/>
            <person name="Simkova H."/>
            <person name="Souza G."/>
            <person name="Pedrosa-Harand A."/>
            <person name="Macas J."/>
            <person name="Mayer K.F.X."/>
            <person name="Houben A."/>
            <person name="Marques A."/>
        </authorList>
    </citation>
    <scope>NUCLEOTIDE SEQUENCE [LARGE SCALE GENOMIC DNA]</scope>
    <source>
        <tissue evidence="9">Leaves</tissue>
    </source>
</reference>
<dbReference type="InterPro" id="IPR045272">
    <property type="entry name" value="ANXUR1/2-like"/>
</dbReference>
<evidence type="ECO:0000256" key="6">
    <source>
        <dbReference type="SAM" id="MobiDB-lite"/>
    </source>
</evidence>
<evidence type="ECO:0000256" key="3">
    <source>
        <dbReference type="ARBA" id="ARBA00022741"/>
    </source>
</evidence>
<dbReference type="InterPro" id="IPR000719">
    <property type="entry name" value="Prot_kinase_dom"/>
</dbReference>
<evidence type="ECO:0000256" key="1">
    <source>
        <dbReference type="ARBA" id="ARBA00022527"/>
    </source>
</evidence>
<dbReference type="AlphaFoldDB" id="A0AAD5Z7J5"/>
<keyword evidence="7" id="KW-0472">Membrane</keyword>
<dbReference type="FunFam" id="3.30.200.20:FF:000039">
    <property type="entry name" value="receptor-like protein kinase FERONIA"/>
    <property type="match status" value="1"/>
</dbReference>
<feature type="compositionally biased region" description="Basic and acidic residues" evidence="6">
    <location>
        <begin position="344"/>
        <end position="353"/>
    </location>
</feature>
<dbReference type="Proteomes" id="UP001210211">
    <property type="component" value="Unassembled WGS sequence"/>
</dbReference>
<feature type="region of interest" description="Disordered" evidence="6">
    <location>
        <begin position="344"/>
        <end position="363"/>
    </location>
</feature>
<evidence type="ECO:0000256" key="4">
    <source>
        <dbReference type="ARBA" id="ARBA00022777"/>
    </source>
</evidence>
<keyword evidence="10" id="KW-1185">Reference proteome</keyword>
<dbReference type="GO" id="GO:0005524">
    <property type="term" value="F:ATP binding"/>
    <property type="evidence" value="ECO:0007669"/>
    <property type="project" value="UniProtKB-KW"/>
</dbReference>
<sequence>MTDNTFAGLNPVPVAQNTIDPNRTNGKKHDSSKKKIVKIIGLVVGVPCGVLLSSLLVFSLFCATYKRLKNKKKQSKEATNGFDEALVLGAGEFGKVYRDKIENWPIKVAIKRANPLSEQGLHKCQTEIEMLSQLCYRHLVSLIGYCEENNEMILVYDYMTHGTLRQHLYESQNTPLTWNQRLEICIGAARGLHYLHTGVKQTTIHRDVKTTNILLDEKWVAKVSNFGLSKTRPTSDRTHVSTDVKGSIGNLDPEYLKRRQLTDKSDVYSFGVVLFEVLCARGKIAPECFKIFAEIAERCLAEQGLEQPTMGDVLWNLEFSLQLQASAEERDILIAGTTSGEKISLEHHERNEISDEPTTTTTN</sequence>
<comment type="caution">
    <text evidence="9">The sequence shown here is derived from an EMBL/GenBank/DDBJ whole genome shotgun (WGS) entry which is preliminary data.</text>
</comment>
<keyword evidence="1" id="KW-0723">Serine/threonine-protein kinase</keyword>
<dbReference type="InterPro" id="IPR011009">
    <property type="entry name" value="Kinase-like_dom_sf"/>
</dbReference>
<feature type="transmembrane region" description="Helical" evidence="7">
    <location>
        <begin position="39"/>
        <end position="63"/>
    </location>
</feature>
<keyword evidence="4" id="KW-0418">Kinase</keyword>
<dbReference type="GO" id="GO:0005886">
    <property type="term" value="C:plasma membrane"/>
    <property type="evidence" value="ECO:0007669"/>
    <property type="project" value="TreeGrafter"/>
</dbReference>
<evidence type="ECO:0000313" key="9">
    <source>
        <dbReference type="EMBL" id="KAJ3688362.1"/>
    </source>
</evidence>
<dbReference type="Gene3D" id="3.30.200.20">
    <property type="entry name" value="Phosphorylase Kinase, domain 1"/>
    <property type="match status" value="1"/>
</dbReference>
<feature type="domain" description="Protein kinase" evidence="8">
    <location>
        <begin position="82"/>
        <end position="363"/>
    </location>
</feature>
<dbReference type="SMART" id="SM00220">
    <property type="entry name" value="S_TKc"/>
    <property type="match status" value="1"/>
</dbReference>
<dbReference type="InterPro" id="IPR001245">
    <property type="entry name" value="Ser-Thr/Tyr_kinase_cat_dom"/>
</dbReference>
<dbReference type="GO" id="GO:0009506">
    <property type="term" value="C:plasmodesma"/>
    <property type="evidence" value="ECO:0007669"/>
    <property type="project" value="TreeGrafter"/>
</dbReference>
<organism evidence="9 10">
    <name type="scientific">Rhynchospora tenuis</name>
    <dbReference type="NCBI Taxonomy" id="198213"/>
    <lineage>
        <taxon>Eukaryota</taxon>
        <taxon>Viridiplantae</taxon>
        <taxon>Streptophyta</taxon>
        <taxon>Embryophyta</taxon>
        <taxon>Tracheophyta</taxon>
        <taxon>Spermatophyta</taxon>
        <taxon>Magnoliopsida</taxon>
        <taxon>Liliopsida</taxon>
        <taxon>Poales</taxon>
        <taxon>Cyperaceae</taxon>
        <taxon>Cyperoideae</taxon>
        <taxon>Rhynchosporeae</taxon>
        <taxon>Rhynchospora</taxon>
    </lineage>
</organism>
<protein>
    <recommendedName>
        <fullName evidence="8">Protein kinase domain-containing protein</fullName>
    </recommendedName>
</protein>
<evidence type="ECO:0000259" key="8">
    <source>
        <dbReference type="PROSITE" id="PS50011"/>
    </source>
</evidence>
<dbReference type="SUPFAM" id="SSF56112">
    <property type="entry name" value="Protein kinase-like (PK-like)"/>
    <property type="match status" value="1"/>
</dbReference>
<keyword evidence="5" id="KW-0067">ATP-binding</keyword>
<dbReference type="PANTHER" id="PTHR27003:SF460">
    <property type="entry name" value="RECEPTOR-LIKE PROTEIN KINASE FERONIA"/>
    <property type="match status" value="1"/>
</dbReference>
<dbReference type="GO" id="GO:0004674">
    <property type="term" value="F:protein serine/threonine kinase activity"/>
    <property type="evidence" value="ECO:0007669"/>
    <property type="project" value="UniProtKB-KW"/>
</dbReference>
<feature type="region of interest" description="Disordered" evidence="6">
    <location>
        <begin position="1"/>
        <end position="30"/>
    </location>
</feature>
<dbReference type="EMBL" id="JAMRDG010000002">
    <property type="protein sequence ID" value="KAJ3688362.1"/>
    <property type="molecule type" value="Genomic_DNA"/>
</dbReference>
<keyword evidence="3" id="KW-0547">Nucleotide-binding</keyword>
<dbReference type="GO" id="GO:0004714">
    <property type="term" value="F:transmembrane receptor protein tyrosine kinase activity"/>
    <property type="evidence" value="ECO:0007669"/>
    <property type="project" value="InterPro"/>
</dbReference>
<name>A0AAD5Z7J5_9POAL</name>
<evidence type="ECO:0000256" key="7">
    <source>
        <dbReference type="SAM" id="Phobius"/>
    </source>
</evidence>
<proteinExistence type="predicted"/>
<dbReference type="Gene3D" id="1.10.510.10">
    <property type="entry name" value="Transferase(Phosphotransferase) domain 1"/>
    <property type="match status" value="1"/>
</dbReference>
<dbReference type="PANTHER" id="PTHR27003">
    <property type="entry name" value="OS07G0166700 PROTEIN"/>
    <property type="match status" value="1"/>
</dbReference>
<keyword evidence="2" id="KW-0808">Transferase</keyword>
<dbReference type="Pfam" id="PF07714">
    <property type="entry name" value="PK_Tyr_Ser-Thr"/>
    <property type="match status" value="1"/>
</dbReference>